<dbReference type="GeneID" id="27336825"/>
<proteinExistence type="predicted"/>
<name>A0A0D2B1E1_9EURO</name>
<dbReference type="VEuPathDB" id="FungiDB:PV08_09742"/>
<feature type="compositionally biased region" description="Low complexity" evidence="1">
    <location>
        <begin position="885"/>
        <end position="896"/>
    </location>
</feature>
<evidence type="ECO:0000256" key="1">
    <source>
        <dbReference type="SAM" id="MobiDB-lite"/>
    </source>
</evidence>
<feature type="compositionally biased region" description="Basic and acidic residues" evidence="1">
    <location>
        <begin position="35"/>
        <end position="51"/>
    </location>
</feature>
<dbReference type="RefSeq" id="XP_016232681.1">
    <property type="nucleotide sequence ID" value="XM_016384058.1"/>
</dbReference>
<dbReference type="Gene3D" id="3.30.70.330">
    <property type="match status" value="1"/>
</dbReference>
<reference evidence="2 3" key="1">
    <citation type="submission" date="2015-01" db="EMBL/GenBank/DDBJ databases">
        <title>The Genome Sequence of Exophiala spinifera CBS89968.</title>
        <authorList>
            <consortium name="The Broad Institute Genomics Platform"/>
            <person name="Cuomo C."/>
            <person name="de Hoog S."/>
            <person name="Gorbushina A."/>
            <person name="Stielow B."/>
            <person name="Teixiera M."/>
            <person name="Abouelleil A."/>
            <person name="Chapman S.B."/>
            <person name="Priest M."/>
            <person name="Young S.K."/>
            <person name="Wortman J."/>
            <person name="Nusbaum C."/>
            <person name="Birren B."/>
        </authorList>
    </citation>
    <scope>NUCLEOTIDE SEQUENCE [LARGE SCALE GENOMIC DNA]</scope>
    <source>
        <strain evidence="2 3">CBS 89968</strain>
    </source>
</reference>
<keyword evidence="3" id="KW-1185">Reference proteome</keyword>
<accession>A0A0D2B1E1</accession>
<dbReference type="OrthoDB" id="336240at2759"/>
<protein>
    <submittedName>
        <fullName evidence="2">Uncharacterized protein</fullName>
    </submittedName>
</protein>
<feature type="region of interest" description="Disordered" evidence="1">
    <location>
        <begin position="878"/>
        <end position="959"/>
    </location>
</feature>
<feature type="compositionally biased region" description="Polar residues" evidence="1">
    <location>
        <begin position="816"/>
        <end position="828"/>
    </location>
</feature>
<dbReference type="AlphaFoldDB" id="A0A0D2B1E1"/>
<feature type="region of interest" description="Disordered" evidence="1">
    <location>
        <begin position="812"/>
        <end position="835"/>
    </location>
</feature>
<dbReference type="Proteomes" id="UP000053328">
    <property type="component" value="Unassembled WGS sequence"/>
</dbReference>
<evidence type="ECO:0000313" key="3">
    <source>
        <dbReference type="Proteomes" id="UP000053328"/>
    </source>
</evidence>
<evidence type="ECO:0000313" key="2">
    <source>
        <dbReference type="EMBL" id="KIW12465.1"/>
    </source>
</evidence>
<sequence>MASNLAPKKSSSRLAAGMATDGPGPVIMDSADTISNDRHNKTSQDENRSENNRGACGPCNNTIEPIHPIDQNNRRGIHPPMTYSAKVNTTSHITPAEPSDMPASTPNLSQNPGWNQPVNFYNSNTFMQLPTYYPEASMESVVPFDPTSEPPFTDRAKAYLPRGHGVIKIKNIPYGLTMAEVQQFICKHVHVEDLLKPHEEGFPIHIIMERSTGKTMDAYVETITPVIAAQAWEHGFGLARMRHPKLGQRHVTVELSDQAELMRDLFPRARCVVWDKEEPGVPHVIHTNDIYTSGFKGFFTSEEMNGVIRHAEYPQRSPFAMRSFQRTFESTISTLYKFPWYAVELYTLEQRDTLFKTYTRQLEILILKVDPGTQIPREVGLDNKLLMDFLFAGMNCAGFSERQKATIADASLRVGPGMRISIHARNWPFQTLSSNPPLLSDQDVGMWFEVLNLGVAAFEREGQPFIGVRPHLEVIRDNSGYPLFTYTESGANIPRKTFSRMESKVLTTLMRKGWSNYMSQLGIAPGYGLDPKVFGDDMLEPAYDAEHDIFKDDDETQDNDTRVEYTDEERLQAYQKVLADIKREEGAMLMGQIDRFASRGYANPDSGLAEDMAALDFGSSRPMHQAALNPESTSFTPGAQHSNMGGVRRFGPAQNINPPYLLNPTQGIRPPQGTMGLQSANSGPVLGLATAHTSMRRDVSMTTSMSDPEDAPLPARVYPPPHADGSPPLRRITTRVENKVKTESSMDSPQHRSVAPPVSFSPLPNLPPTPAGMVHPLPDKPPAVVMPSIGRPNDRNKNNGVVSGLTFGVRSDIGRNGSQTRGGASSRGQRLPTGISGMGVGLTMGAGIYGSGASSRRSSEGCGNPFGNSALAAVTRGRSPGQFDASSRSSASTPTSGMGLGMARLSPIGTDPNDLMVQSDPLRAGANVRPQSQLNITDAIDEEGEEHEVAENGPGRMFH</sequence>
<dbReference type="STRING" id="91928.A0A0D2B1E1"/>
<organism evidence="2 3">
    <name type="scientific">Exophiala spinifera</name>
    <dbReference type="NCBI Taxonomy" id="91928"/>
    <lineage>
        <taxon>Eukaryota</taxon>
        <taxon>Fungi</taxon>
        <taxon>Dikarya</taxon>
        <taxon>Ascomycota</taxon>
        <taxon>Pezizomycotina</taxon>
        <taxon>Eurotiomycetes</taxon>
        <taxon>Chaetothyriomycetidae</taxon>
        <taxon>Chaetothyriales</taxon>
        <taxon>Herpotrichiellaceae</taxon>
        <taxon>Exophiala</taxon>
    </lineage>
</organism>
<dbReference type="InterPro" id="IPR012677">
    <property type="entry name" value="Nucleotide-bd_a/b_plait_sf"/>
</dbReference>
<dbReference type="EMBL" id="KN847498">
    <property type="protein sequence ID" value="KIW12465.1"/>
    <property type="molecule type" value="Genomic_DNA"/>
</dbReference>
<gene>
    <name evidence="2" type="ORF">PV08_09742</name>
</gene>
<feature type="region of interest" description="Disordered" evidence="1">
    <location>
        <begin position="762"/>
        <end position="783"/>
    </location>
</feature>
<feature type="compositionally biased region" description="Acidic residues" evidence="1">
    <location>
        <begin position="939"/>
        <end position="948"/>
    </location>
</feature>
<dbReference type="HOGENOM" id="CLU_010532_0_0_1"/>
<feature type="region of interest" description="Disordered" evidence="1">
    <location>
        <begin position="1"/>
        <end position="77"/>
    </location>
</feature>